<sequence length="161" mass="17524">MRLEPTVRIRRATTADAPGYARCVGGLFAEDAGTRDDTIDQTWPAREAARHLLANLSDPSQLFLTAEAGTDVGGILWGRISPPDPLRTADKATLLSMYVSPPLRNRGVGTRLLSAFTDWARGHGVTRLSVTAHADNADATRFYRRHGFTPYHLTLEAGLAP</sequence>
<dbReference type="InterPro" id="IPR050832">
    <property type="entry name" value="Bact_Acetyltransf"/>
</dbReference>
<dbReference type="InterPro" id="IPR000182">
    <property type="entry name" value="GNAT_dom"/>
</dbReference>
<feature type="domain" description="N-acetyltransferase" evidence="3">
    <location>
        <begin position="7"/>
        <end position="161"/>
    </location>
</feature>
<accession>A0A562V9H9</accession>
<keyword evidence="4" id="KW-0689">Ribosomal protein</keyword>
<evidence type="ECO:0000259" key="3">
    <source>
        <dbReference type="PROSITE" id="PS51186"/>
    </source>
</evidence>
<comment type="caution">
    <text evidence="4">The sequence shown here is derived from an EMBL/GenBank/DDBJ whole genome shotgun (WGS) entry which is preliminary data.</text>
</comment>
<dbReference type="AlphaFoldDB" id="A0A562V9H9"/>
<keyword evidence="5" id="KW-1185">Reference proteome</keyword>
<dbReference type="CDD" id="cd04301">
    <property type="entry name" value="NAT_SF"/>
    <property type="match status" value="1"/>
</dbReference>
<evidence type="ECO:0000256" key="1">
    <source>
        <dbReference type="ARBA" id="ARBA00022679"/>
    </source>
</evidence>
<name>A0A562V9H9_9ACTN</name>
<dbReference type="RefSeq" id="WP_147131613.1">
    <property type="nucleotide sequence ID" value="NZ_BAABIJ010000001.1"/>
</dbReference>
<dbReference type="Proteomes" id="UP000321617">
    <property type="component" value="Unassembled WGS sequence"/>
</dbReference>
<gene>
    <name evidence="4" type="ORF">LX16_0183</name>
</gene>
<dbReference type="InterPro" id="IPR016181">
    <property type="entry name" value="Acyl_CoA_acyltransferase"/>
</dbReference>
<dbReference type="GO" id="GO:0005840">
    <property type="term" value="C:ribosome"/>
    <property type="evidence" value="ECO:0007669"/>
    <property type="project" value="UniProtKB-KW"/>
</dbReference>
<reference evidence="4 5" key="1">
    <citation type="journal article" date="2013" name="Stand. Genomic Sci.">
        <title>Genomic Encyclopedia of Type Strains, Phase I: The one thousand microbial genomes (KMG-I) project.</title>
        <authorList>
            <person name="Kyrpides N.C."/>
            <person name="Woyke T."/>
            <person name="Eisen J.A."/>
            <person name="Garrity G."/>
            <person name="Lilburn T.G."/>
            <person name="Beck B.J."/>
            <person name="Whitman W.B."/>
            <person name="Hugenholtz P."/>
            <person name="Klenk H.P."/>
        </authorList>
    </citation>
    <scope>NUCLEOTIDE SEQUENCE [LARGE SCALE GENOMIC DNA]</scope>
    <source>
        <strain evidence="4 5">DSM 45044</strain>
    </source>
</reference>
<organism evidence="4 5">
    <name type="scientific">Stackebrandtia albiflava</name>
    <dbReference type="NCBI Taxonomy" id="406432"/>
    <lineage>
        <taxon>Bacteria</taxon>
        <taxon>Bacillati</taxon>
        <taxon>Actinomycetota</taxon>
        <taxon>Actinomycetes</taxon>
        <taxon>Glycomycetales</taxon>
        <taxon>Glycomycetaceae</taxon>
        <taxon>Stackebrandtia</taxon>
    </lineage>
</organism>
<proteinExistence type="predicted"/>
<dbReference type="GO" id="GO:0016747">
    <property type="term" value="F:acyltransferase activity, transferring groups other than amino-acyl groups"/>
    <property type="evidence" value="ECO:0007669"/>
    <property type="project" value="InterPro"/>
</dbReference>
<dbReference type="SUPFAM" id="SSF55729">
    <property type="entry name" value="Acyl-CoA N-acyltransferases (Nat)"/>
    <property type="match status" value="1"/>
</dbReference>
<dbReference type="Pfam" id="PF00583">
    <property type="entry name" value="Acetyltransf_1"/>
    <property type="match status" value="1"/>
</dbReference>
<dbReference type="PANTHER" id="PTHR43877">
    <property type="entry name" value="AMINOALKYLPHOSPHONATE N-ACETYLTRANSFERASE-RELATED-RELATED"/>
    <property type="match status" value="1"/>
</dbReference>
<dbReference type="Gene3D" id="3.40.630.30">
    <property type="match status" value="1"/>
</dbReference>
<keyword evidence="1" id="KW-0808">Transferase</keyword>
<evidence type="ECO:0000313" key="4">
    <source>
        <dbReference type="EMBL" id="TWJ14498.1"/>
    </source>
</evidence>
<evidence type="ECO:0000313" key="5">
    <source>
        <dbReference type="Proteomes" id="UP000321617"/>
    </source>
</evidence>
<evidence type="ECO:0000256" key="2">
    <source>
        <dbReference type="ARBA" id="ARBA00023315"/>
    </source>
</evidence>
<dbReference type="PROSITE" id="PS51186">
    <property type="entry name" value="GNAT"/>
    <property type="match status" value="1"/>
</dbReference>
<protein>
    <submittedName>
        <fullName evidence="4">Ribosomal protein S18 acetylase RimI-like enzyme</fullName>
    </submittedName>
</protein>
<dbReference type="EMBL" id="VLLL01000005">
    <property type="protein sequence ID" value="TWJ14498.1"/>
    <property type="molecule type" value="Genomic_DNA"/>
</dbReference>
<keyword evidence="4" id="KW-0687">Ribonucleoprotein</keyword>
<keyword evidence="2" id="KW-0012">Acyltransferase</keyword>
<dbReference type="OrthoDB" id="9799092at2"/>